<proteinExistence type="inferred from homology"/>
<dbReference type="SUPFAM" id="SSF56349">
    <property type="entry name" value="DNA breaking-rejoining enzymes"/>
    <property type="match status" value="1"/>
</dbReference>
<dbReference type="InterPro" id="IPR035386">
    <property type="entry name" value="Arm-DNA-bind_5"/>
</dbReference>
<evidence type="ECO:0000256" key="3">
    <source>
        <dbReference type="ARBA" id="ARBA00023172"/>
    </source>
</evidence>
<dbReference type="OrthoDB" id="1098628at2"/>
<evidence type="ECO:0000256" key="2">
    <source>
        <dbReference type="ARBA" id="ARBA00023125"/>
    </source>
</evidence>
<keyword evidence="2" id="KW-0238">DNA-binding</keyword>
<dbReference type="Pfam" id="PF13102">
    <property type="entry name" value="Phage_int_SAM_5"/>
    <property type="match status" value="1"/>
</dbReference>
<dbReference type="PANTHER" id="PTHR30349:SF64">
    <property type="entry name" value="PROPHAGE INTEGRASE INTD-RELATED"/>
    <property type="match status" value="1"/>
</dbReference>
<comment type="similarity">
    <text evidence="1">Belongs to the 'phage' integrase family.</text>
</comment>
<evidence type="ECO:0000313" key="6">
    <source>
        <dbReference type="EMBL" id="TYB71989.1"/>
    </source>
</evidence>
<dbReference type="AlphaFoldDB" id="A0A5D0QSY8"/>
<feature type="compositionally biased region" description="Polar residues" evidence="4">
    <location>
        <begin position="420"/>
        <end position="432"/>
    </location>
</feature>
<dbReference type="GO" id="GO:0003677">
    <property type="term" value="F:DNA binding"/>
    <property type="evidence" value="ECO:0007669"/>
    <property type="project" value="UniProtKB-KW"/>
</dbReference>
<dbReference type="InterPro" id="IPR011010">
    <property type="entry name" value="DNA_brk_join_enz"/>
</dbReference>
<reference evidence="6 7" key="1">
    <citation type="submission" date="2019-08" db="EMBL/GenBank/DDBJ databases">
        <title>Genomes of Antarctic Bizionia species.</title>
        <authorList>
            <person name="Bowman J.P."/>
        </authorList>
    </citation>
    <scope>NUCLEOTIDE SEQUENCE [LARGE SCALE GENOMIC DNA]</scope>
    <source>
        <strain evidence="6 7">APA-1</strain>
    </source>
</reference>
<dbReference type="InterPro" id="IPR002104">
    <property type="entry name" value="Integrase_catalytic"/>
</dbReference>
<dbReference type="Pfam" id="PF00589">
    <property type="entry name" value="Phage_integrase"/>
    <property type="match status" value="1"/>
</dbReference>
<feature type="region of interest" description="Disordered" evidence="4">
    <location>
        <begin position="410"/>
        <end position="432"/>
    </location>
</feature>
<feature type="domain" description="Tyr recombinase" evidence="5">
    <location>
        <begin position="223"/>
        <end position="407"/>
    </location>
</feature>
<sequence length="432" mass="50346">MQTKHTFSTIYWLQTTRTVNNEALIYIRITVDGKRVNFSLKKRVPINIWDSKKKKVKGTTAHAKQTNLYLEEVKSQLFQIYQDLKFKGQFITAQLIKSHYTNTDIDEGKTIIEIIEYHNQKISNTLAPGSIRNFGVTESYVKKFLKKKKHTSDIYLKQLNFQFLSDFQMYLSNLYPVGHPKALGNNTVMKHIQRLRKMITLAFHMEWIDKDPFVRFRMSFEKTNREFLSENELYNLEKKEFISDRLDRVRDLFIFSCYTGISYVDVMALTPDNMVMGIDGNNWIITKRQKTDTVVKVPLLPQALEIIQKYKDHPVTVVSESLLPKLSNEKLNMYLKEVANFVGIKKNLTFHMARHTFATTITLSNGVPIETVSKILGHTKITTTQIYARVLENKVSSDMNQLKSILETKSHNEKQKEPSKSSNSLNINYKYV</sequence>
<dbReference type="PANTHER" id="PTHR30349">
    <property type="entry name" value="PHAGE INTEGRASE-RELATED"/>
    <property type="match status" value="1"/>
</dbReference>
<keyword evidence="7" id="KW-1185">Reference proteome</keyword>
<dbReference type="CDD" id="cd01185">
    <property type="entry name" value="INTN1_C_like"/>
    <property type="match status" value="1"/>
</dbReference>
<dbReference type="InterPro" id="IPR050090">
    <property type="entry name" value="Tyrosine_recombinase_XerCD"/>
</dbReference>
<dbReference type="Pfam" id="PF17293">
    <property type="entry name" value="Arm-DNA-bind_5"/>
    <property type="match status" value="1"/>
</dbReference>
<name>A0A5D0QSY8_9FLAO</name>
<dbReference type="GO" id="GO:0006310">
    <property type="term" value="P:DNA recombination"/>
    <property type="evidence" value="ECO:0007669"/>
    <property type="project" value="UniProtKB-KW"/>
</dbReference>
<dbReference type="PROSITE" id="PS51898">
    <property type="entry name" value="TYR_RECOMBINASE"/>
    <property type="match status" value="1"/>
</dbReference>
<organism evidence="6 7">
    <name type="scientific">Bizionia algoritergicola</name>
    <dbReference type="NCBI Taxonomy" id="291187"/>
    <lineage>
        <taxon>Bacteria</taxon>
        <taxon>Pseudomonadati</taxon>
        <taxon>Bacteroidota</taxon>
        <taxon>Flavobacteriia</taxon>
        <taxon>Flavobacteriales</taxon>
        <taxon>Flavobacteriaceae</taxon>
        <taxon>Bizionia</taxon>
    </lineage>
</organism>
<dbReference type="Gene3D" id="1.10.443.10">
    <property type="entry name" value="Intergrase catalytic core"/>
    <property type="match status" value="1"/>
</dbReference>
<protein>
    <submittedName>
        <fullName evidence="6">Site-specific integrase</fullName>
    </submittedName>
</protein>
<dbReference type="InterPro" id="IPR013762">
    <property type="entry name" value="Integrase-like_cat_sf"/>
</dbReference>
<accession>A0A5D0QSY8</accession>
<dbReference type="Proteomes" id="UP000324358">
    <property type="component" value="Unassembled WGS sequence"/>
</dbReference>
<dbReference type="InterPro" id="IPR010998">
    <property type="entry name" value="Integrase_recombinase_N"/>
</dbReference>
<evidence type="ECO:0000256" key="1">
    <source>
        <dbReference type="ARBA" id="ARBA00008857"/>
    </source>
</evidence>
<dbReference type="Gene3D" id="1.10.150.130">
    <property type="match status" value="1"/>
</dbReference>
<dbReference type="RefSeq" id="WP_066253110.1">
    <property type="nucleotide sequence ID" value="NZ_VSKL01000005.1"/>
</dbReference>
<dbReference type="EMBL" id="VSKL01000005">
    <property type="protein sequence ID" value="TYB71989.1"/>
    <property type="molecule type" value="Genomic_DNA"/>
</dbReference>
<feature type="compositionally biased region" description="Basic and acidic residues" evidence="4">
    <location>
        <begin position="410"/>
        <end position="419"/>
    </location>
</feature>
<gene>
    <name evidence="6" type="ORF">ES675_12540</name>
</gene>
<dbReference type="GO" id="GO:0015074">
    <property type="term" value="P:DNA integration"/>
    <property type="evidence" value="ECO:0007669"/>
    <property type="project" value="InterPro"/>
</dbReference>
<dbReference type="InterPro" id="IPR025269">
    <property type="entry name" value="SAM-like_dom"/>
</dbReference>
<evidence type="ECO:0000259" key="5">
    <source>
        <dbReference type="PROSITE" id="PS51898"/>
    </source>
</evidence>
<evidence type="ECO:0000313" key="7">
    <source>
        <dbReference type="Proteomes" id="UP000324358"/>
    </source>
</evidence>
<comment type="caution">
    <text evidence="6">The sequence shown here is derived from an EMBL/GenBank/DDBJ whole genome shotgun (WGS) entry which is preliminary data.</text>
</comment>
<keyword evidence="3" id="KW-0233">DNA recombination</keyword>
<evidence type="ECO:0000256" key="4">
    <source>
        <dbReference type="SAM" id="MobiDB-lite"/>
    </source>
</evidence>